<evidence type="ECO:0000259" key="4">
    <source>
        <dbReference type="PROSITE" id="PS51118"/>
    </source>
</evidence>
<accession>A0A9Q9ICH6</accession>
<dbReference type="InterPro" id="IPR002577">
    <property type="entry name" value="HTH_HxlR"/>
</dbReference>
<dbReference type="RefSeq" id="WP_211273801.1">
    <property type="nucleotide sequence ID" value="NZ_CP073767.1"/>
</dbReference>
<dbReference type="Gene3D" id="1.10.10.10">
    <property type="entry name" value="Winged helix-like DNA-binding domain superfamily/Winged helix DNA-binding domain"/>
    <property type="match status" value="1"/>
</dbReference>
<dbReference type="InterPro" id="IPR036388">
    <property type="entry name" value="WH-like_DNA-bd_sf"/>
</dbReference>
<organism evidence="5 6">
    <name type="scientific">Dactylosporangium aurantiacum</name>
    <dbReference type="NCBI Taxonomy" id="35754"/>
    <lineage>
        <taxon>Bacteria</taxon>
        <taxon>Bacillati</taxon>
        <taxon>Actinomycetota</taxon>
        <taxon>Actinomycetes</taxon>
        <taxon>Micromonosporales</taxon>
        <taxon>Micromonosporaceae</taxon>
        <taxon>Dactylosporangium</taxon>
    </lineage>
</organism>
<dbReference type="SUPFAM" id="SSF46785">
    <property type="entry name" value="Winged helix' DNA-binding domain"/>
    <property type="match status" value="1"/>
</dbReference>
<dbReference type="GO" id="GO:0003677">
    <property type="term" value="F:DNA binding"/>
    <property type="evidence" value="ECO:0007669"/>
    <property type="project" value="UniProtKB-KW"/>
</dbReference>
<keyword evidence="1" id="KW-0805">Transcription regulation</keyword>
<dbReference type="EMBL" id="CP073767">
    <property type="protein sequence ID" value="UWZ53522.1"/>
    <property type="molecule type" value="Genomic_DNA"/>
</dbReference>
<evidence type="ECO:0000313" key="5">
    <source>
        <dbReference type="EMBL" id="UWZ53522.1"/>
    </source>
</evidence>
<dbReference type="AlphaFoldDB" id="A0A9Q9ICH6"/>
<dbReference type="PANTHER" id="PTHR33204:SF37">
    <property type="entry name" value="HTH-TYPE TRANSCRIPTIONAL REGULATOR YODB"/>
    <property type="match status" value="1"/>
</dbReference>
<dbReference type="Pfam" id="PF01638">
    <property type="entry name" value="HxlR"/>
    <property type="match status" value="1"/>
</dbReference>
<dbReference type="PANTHER" id="PTHR33204">
    <property type="entry name" value="TRANSCRIPTIONAL REGULATOR, MARR FAMILY"/>
    <property type="match status" value="1"/>
</dbReference>
<dbReference type="Proteomes" id="UP001058003">
    <property type="component" value="Chromosome"/>
</dbReference>
<gene>
    <name evidence="5" type="ORF">Daura_44510</name>
</gene>
<keyword evidence="6" id="KW-1185">Reference proteome</keyword>
<evidence type="ECO:0000256" key="2">
    <source>
        <dbReference type="ARBA" id="ARBA00023125"/>
    </source>
</evidence>
<reference evidence="5" key="1">
    <citation type="submission" date="2021-04" db="EMBL/GenBank/DDBJ databases">
        <title>Dactylosporangium aurantiacum NRRL B-8018 full assembly.</title>
        <authorList>
            <person name="Hartkoorn R.C."/>
            <person name="Beaudoing E."/>
            <person name="Hot D."/>
        </authorList>
    </citation>
    <scope>NUCLEOTIDE SEQUENCE</scope>
    <source>
        <strain evidence="5">NRRL B-8018</strain>
    </source>
</reference>
<feature type="domain" description="HTH hxlR-type" evidence="4">
    <location>
        <begin position="18"/>
        <end position="116"/>
    </location>
</feature>
<name>A0A9Q9ICH6_9ACTN</name>
<evidence type="ECO:0000313" key="6">
    <source>
        <dbReference type="Proteomes" id="UP001058003"/>
    </source>
</evidence>
<dbReference type="InterPro" id="IPR036390">
    <property type="entry name" value="WH_DNA-bd_sf"/>
</dbReference>
<dbReference type="PROSITE" id="PS51118">
    <property type="entry name" value="HTH_HXLR"/>
    <property type="match status" value="1"/>
</dbReference>
<proteinExistence type="predicted"/>
<keyword evidence="2" id="KW-0238">DNA-binding</keyword>
<protein>
    <submittedName>
        <fullName evidence="5">Helix-turn-helix transcriptional regulator</fullName>
    </submittedName>
</protein>
<dbReference type="KEGG" id="daur:Daura_44510"/>
<evidence type="ECO:0000256" key="1">
    <source>
        <dbReference type="ARBA" id="ARBA00023015"/>
    </source>
</evidence>
<evidence type="ECO:0000256" key="3">
    <source>
        <dbReference type="ARBA" id="ARBA00023163"/>
    </source>
</evidence>
<sequence>MTAVVPAPLDRTPSDAACRAFQPTLEFVGRRWIGMILLAGLRGARRFGHYRAFADGISDRVLAQRLKELEQRGLIERSVIPSTPVQVLYAPTAAAAELVATLEPLIAWSMRHPEVG</sequence>
<keyword evidence="3" id="KW-0804">Transcription</keyword>